<dbReference type="PANTHER" id="PTHR46300">
    <property type="entry name" value="P450, PUTATIVE (EUROFUNG)-RELATED-RELATED"/>
    <property type="match status" value="1"/>
</dbReference>
<dbReference type="Proteomes" id="UP000219338">
    <property type="component" value="Unassembled WGS sequence"/>
</dbReference>
<dbReference type="OMA" id="VDMSEIW"/>
<dbReference type="GO" id="GO:0005506">
    <property type="term" value="F:iron ion binding"/>
    <property type="evidence" value="ECO:0007669"/>
    <property type="project" value="InterPro"/>
</dbReference>
<sequence>MLVWLMLRSADLLKSKLPPGPRPFLFFGNLFDIPSKSPWETYATWRQQYGADLLHLTIFQHHIIVINSYSVAVDLLDKRSAIYSDKPVLMALNSMGWGFNLAFLCYDDPHRRIYRRLIHQGLGMPSIHDIQETLSKGSQEFLFNLQHDPENFLEYAVQYAVAMILQRTYGFTNSMKDYQNEIYHCALEAIDIFSESVFFGAQVVFAFPALAHLPSWFPGEEPFHVMKAHMSHSSNRYNLSGKRSLFAVTSWLSSMLGEQVSGDVRVPTESDIQGATASAWSGTFSSYNHVLPLDAHNKIVHLDSIRAQTSSALQSGFLAMVLYPEVQPRAQEEIDRVVGRHRLPSFEDHEALPYICAICWEIVRWHSPAPLTGRATSKPDVYMGYEIPQDTVVMVNLWEMSRDPDTFKDPDRFIPERFLKNDVLRKDVPDLMWGFGRRVCAGRVFAESTLWIAIARVLAVYNLTKDGDVREQYTNSGLFLRPLPFKCSFRLRFPVTKLMISEES</sequence>
<dbReference type="SUPFAM" id="SSF48264">
    <property type="entry name" value="Cytochrome P450"/>
    <property type="match status" value="1"/>
</dbReference>
<dbReference type="InterPro" id="IPR036396">
    <property type="entry name" value="Cyt_P450_sf"/>
</dbReference>
<dbReference type="PANTHER" id="PTHR46300:SF7">
    <property type="entry name" value="P450, PUTATIVE (EUROFUNG)-RELATED"/>
    <property type="match status" value="1"/>
</dbReference>
<dbReference type="Gene3D" id="1.10.630.10">
    <property type="entry name" value="Cytochrome P450"/>
    <property type="match status" value="1"/>
</dbReference>
<protein>
    <recommendedName>
        <fullName evidence="13">Cytochrome P450 CYP2 subfamily</fullName>
    </recommendedName>
</protein>
<evidence type="ECO:0000256" key="5">
    <source>
        <dbReference type="ARBA" id="ARBA00022723"/>
    </source>
</evidence>
<evidence type="ECO:0000256" key="9">
    <source>
        <dbReference type="PIRSR" id="PIRSR602401-1"/>
    </source>
</evidence>
<dbReference type="Pfam" id="PF00067">
    <property type="entry name" value="p450"/>
    <property type="match status" value="2"/>
</dbReference>
<keyword evidence="6 10" id="KW-0560">Oxidoreductase</keyword>
<evidence type="ECO:0000256" key="10">
    <source>
        <dbReference type="RuleBase" id="RU000461"/>
    </source>
</evidence>
<dbReference type="STRING" id="47428.A0A284S9D9"/>
<accession>A0A284S9D9</accession>
<keyword evidence="12" id="KW-1185">Reference proteome</keyword>
<evidence type="ECO:0000256" key="2">
    <source>
        <dbReference type="ARBA" id="ARBA00005179"/>
    </source>
</evidence>
<dbReference type="AlphaFoldDB" id="A0A284S9D9"/>
<dbReference type="PRINTS" id="PR00463">
    <property type="entry name" value="EP450I"/>
</dbReference>
<dbReference type="PROSITE" id="PS00086">
    <property type="entry name" value="CYTOCHROME_P450"/>
    <property type="match status" value="1"/>
</dbReference>
<comment type="cofactor">
    <cofactor evidence="1 9">
        <name>heme</name>
        <dbReference type="ChEBI" id="CHEBI:30413"/>
    </cofactor>
</comment>
<gene>
    <name evidence="11" type="ORF">ARMOST_21188</name>
</gene>
<proteinExistence type="inferred from homology"/>
<comment type="pathway">
    <text evidence="2">Secondary metabolite biosynthesis.</text>
</comment>
<keyword evidence="5 9" id="KW-0479">Metal-binding</keyword>
<keyword evidence="4 9" id="KW-0349">Heme</keyword>
<dbReference type="GO" id="GO:0016705">
    <property type="term" value="F:oxidoreductase activity, acting on paired donors, with incorporation or reduction of molecular oxygen"/>
    <property type="evidence" value="ECO:0007669"/>
    <property type="project" value="InterPro"/>
</dbReference>
<evidence type="ECO:0000256" key="7">
    <source>
        <dbReference type="ARBA" id="ARBA00023004"/>
    </source>
</evidence>
<evidence type="ECO:0000256" key="4">
    <source>
        <dbReference type="ARBA" id="ARBA00022617"/>
    </source>
</evidence>
<evidence type="ECO:0000256" key="1">
    <source>
        <dbReference type="ARBA" id="ARBA00001971"/>
    </source>
</evidence>
<evidence type="ECO:0008006" key="13">
    <source>
        <dbReference type="Google" id="ProtNLM"/>
    </source>
</evidence>
<evidence type="ECO:0000256" key="6">
    <source>
        <dbReference type="ARBA" id="ARBA00023002"/>
    </source>
</evidence>
<feature type="binding site" description="axial binding residue" evidence="9">
    <location>
        <position position="440"/>
    </location>
    <ligand>
        <name>heme</name>
        <dbReference type="ChEBI" id="CHEBI:30413"/>
    </ligand>
    <ligandPart>
        <name>Fe</name>
        <dbReference type="ChEBI" id="CHEBI:18248"/>
    </ligandPart>
</feature>
<evidence type="ECO:0000313" key="12">
    <source>
        <dbReference type="Proteomes" id="UP000219338"/>
    </source>
</evidence>
<dbReference type="InterPro" id="IPR017972">
    <property type="entry name" value="Cyt_P450_CS"/>
</dbReference>
<dbReference type="OrthoDB" id="3934656at2759"/>
<evidence type="ECO:0000256" key="3">
    <source>
        <dbReference type="ARBA" id="ARBA00010617"/>
    </source>
</evidence>
<dbReference type="GO" id="GO:0004497">
    <property type="term" value="F:monooxygenase activity"/>
    <property type="evidence" value="ECO:0007669"/>
    <property type="project" value="UniProtKB-KW"/>
</dbReference>
<evidence type="ECO:0000256" key="8">
    <source>
        <dbReference type="ARBA" id="ARBA00023033"/>
    </source>
</evidence>
<dbReference type="InterPro" id="IPR002401">
    <property type="entry name" value="Cyt_P450_E_grp-I"/>
</dbReference>
<dbReference type="EMBL" id="FUEG01000046">
    <property type="protein sequence ID" value="SJL17632.1"/>
    <property type="molecule type" value="Genomic_DNA"/>
</dbReference>
<keyword evidence="8 10" id="KW-0503">Monooxygenase</keyword>
<dbReference type="InterPro" id="IPR001128">
    <property type="entry name" value="Cyt_P450"/>
</dbReference>
<comment type="similarity">
    <text evidence="3 10">Belongs to the cytochrome P450 family.</text>
</comment>
<organism evidence="11 12">
    <name type="scientific">Armillaria ostoyae</name>
    <name type="common">Armillaria root rot fungus</name>
    <dbReference type="NCBI Taxonomy" id="47428"/>
    <lineage>
        <taxon>Eukaryota</taxon>
        <taxon>Fungi</taxon>
        <taxon>Dikarya</taxon>
        <taxon>Basidiomycota</taxon>
        <taxon>Agaricomycotina</taxon>
        <taxon>Agaricomycetes</taxon>
        <taxon>Agaricomycetidae</taxon>
        <taxon>Agaricales</taxon>
        <taxon>Marasmiineae</taxon>
        <taxon>Physalacriaceae</taxon>
        <taxon>Armillaria</taxon>
    </lineage>
</organism>
<dbReference type="GO" id="GO:0020037">
    <property type="term" value="F:heme binding"/>
    <property type="evidence" value="ECO:0007669"/>
    <property type="project" value="InterPro"/>
</dbReference>
<evidence type="ECO:0000313" key="11">
    <source>
        <dbReference type="EMBL" id="SJL17632.1"/>
    </source>
</evidence>
<keyword evidence="7 9" id="KW-0408">Iron</keyword>
<dbReference type="InterPro" id="IPR050364">
    <property type="entry name" value="Cytochrome_P450_fung"/>
</dbReference>
<name>A0A284S9D9_ARMOS</name>
<reference evidence="12" key="1">
    <citation type="journal article" date="2017" name="Nat. Ecol. Evol.">
        <title>Genome expansion and lineage-specific genetic innovations in the forest pathogenic fungi Armillaria.</title>
        <authorList>
            <person name="Sipos G."/>
            <person name="Prasanna A.N."/>
            <person name="Walter M.C."/>
            <person name="O'Connor E."/>
            <person name="Balint B."/>
            <person name="Krizsan K."/>
            <person name="Kiss B."/>
            <person name="Hess J."/>
            <person name="Varga T."/>
            <person name="Slot J."/>
            <person name="Riley R."/>
            <person name="Boka B."/>
            <person name="Rigling D."/>
            <person name="Barry K."/>
            <person name="Lee J."/>
            <person name="Mihaltcheva S."/>
            <person name="LaButti K."/>
            <person name="Lipzen A."/>
            <person name="Waldron R."/>
            <person name="Moloney N.M."/>
            <person name="Sperisen C."/>
            <person name="Kredics L."/>
            <person name="Vagvoelgyi C."/>
            <person name="Patrignani A."/>
            <person name="Fitzpatrick D."/>
            <person name="Nagy I."/>
            <person name="Doyle S."/>
            <person name="Anderson J.B."/>
            <person name="Grigoriev I.V."/>
            <person name="Gueldener U."/>
            <person name="Muensterkoetter M."/>
            <person name="Nagy L.G."/>
        </authorList>
    </citation>
    <scope>NUCLEOTIDE SEQUENCE [LARGE SCALE GENOMIC DNA]</scope>
    <source>
        <strain evidence="12">C18/9</strain>
    </source>
</reference>